<dbReference type="Gene3D" id="2.180.10.10">
    <property type="entry name" value="RHS repeat-associated core"/>
    <property type="match status" value="1"/>
</dbReference>
<organism evidence="2 3">
    <name type="scientific">Chryseobacterium soli</name>
    <dbReference type="NCBI Taxonomy" id="445961"/>
    <lineage>
        <taxon>Bacteria</taxon>
        <taxon>Pseudomonadati</taxon>
        <taxon>Bacteroidota</taxon>
        <taxon>Flavobacteriia</taxon>
        <taxon>Flavobacteriales</taxon>
        <taxon>Weeksellaceae</taxon>
        <taxon>Chryseobacterium group</taxon>
        <taxon>Chryseobacterium</taxon>
    </lineage>
</organism>
<dbReference type="eggNOG" id="COG3209">
    <property type="taxonomic scope" value="Bacteria"/>
</dbReference>
<feature type="chain" id="PRO_5001801931" description="RHS repeat-associated core domain-containing protein" evidence="1">
    <location>
        <begin position="19"/>
        <end position="413"/>
    </location>
</feature>
<protein>
    <recommendedName>
        <fullName evidence="4">RHS repeat-associated core domain-containing protein</fullName>
    </recommendedName>
</protein>
<evidence type="ECO:0000256" key="1">
    <source>
        <dbReference type="SAM" id="SignalP"/>
    </source>
</evidence>
<dbReference type="Pfam" id="PF15659">
    <property type="entry name" value="Toxin-JAB1"/>
    <property type="match status" value="1"/>
</dbReference>
<reference evidence="2 3" key="1">
    <citation type="submission" date="2014-07" db="EMBL/GenBank/DDBJ databases">
        <title>Genome of Chryseobacterium soli DSM 19298.</title>
        <authorList>
            <person name="Stropko S.J."/>
            <person name="Pipes S.E."/>
            <person name="Newman J."/>
        </authorList>
    </citation>
    <scope>NUCLEOTIDE SEQUENCE [LARGE SCALE GENOMIC DNA]</scope>
    <source>
        <strain evidence="2 3">DSM 19298</strain>
    </source>
</reference>
<gene>
    <name evidence="2" type="ORF">IW15_22090</name>
</gene>
<dbReference type="Proteomes" id="UP000028705">
    <property type="component" value="Unassembled WGS sequence"/>
</dbReference>
<sequence>MKRIVLTAFILVAGFTQAQVKSKPQTKPKAEKPYINPVKLTKEERNRPYMDEVLKSRDPLTPEEAERRRKNIEAGNPFKKYGYYPKVATLSKGKYLEFHDKDSIVSIGSVRFNRKTKEIVEFREIDLSDPDAQPYLDTSGRWFSPDPLSEEYSSWSPYNMVLNNPISNIDPDGRQVFTDYKLSLDGNVTRKDPNDGSENRSDDRLFATDKKGNVTNTAPVVVDKAKPSDGSVISDLSQATGYLGGMRPIKDGTVSAGYTNNVNDAVNVYNFLNNNTTDGIEFGLGRFSRGGSSENYLITTQHSIDNNTKGFNFMTQYIGGYDNLISFYHNHDGYGGANPDKIGNQWGADQDTRRTIHGATLKNSSMLSRFFTVHEGLGNRIIEYNRNGQKNTGLKMTPANVKSFNKINYYNVK</sequence>
<dbReference type="EMBL" id="JPRH01000016">
    <property type="protein sequence ID" value="KFF09860.1"/>
    <property type="molecule type" value="Genomic_DNA"/>
</dbReference>
<evidence type="ECO:0008006" key="4">
    <source>
        <dbReference type="Google" id="ProtNLM"/>
    </source>
</evidence>
<keyword evidence="1" id="KW-0732">Signal</keyword>
<evidence type="ECO:0000313" key="2">
    <source>
        <dbReference type="EMBL" id="KFF09860.1"/>
    </source>
</evidence>
<comment type="caution">
    <text evidence="2">The sequence shown here is derived from an EMBL/GenBank/DDBJ whole genome shotgun (WGS) entry which is preliminary data.</text>
</comment>
<evidence type="ECO:0000313" key="3">
    <source>
        <dbReference type="Proteomes" id="UP000028705"/>
    </source>
</evidence>
<keyword evidence="3" id="KW-1185">Reference proteome</keyword>
<dbReference type="AlphaFoldDB" id="A0A085ZZJ6"/>
<dbReference type="OrthoDB" id="1268901at2"/>
<feature type="signal peptide" evidence="1">
    <location>
        <begin position="1"/>
        <end position="18"/>
    </location>
</feature>
<dbReference type="InterPro" id="IPR022385">
    <property type="entry name" value="Rhs_assc_core"/>
</dbReference>
<dbReference type="NCBIfam" id="TIGR03696">
    <property type="entry name" value="Rhs_assc_core"/>
    <property type="match status" value="1"/>
</dbReference>
<name>A0A085ZZJ6_9FLAO</name>
<dbReference type="RefSeq" id="WP_051882273.1">
    <property type="nucleotide sequence ID" value="NZ_JPRH01000016.1"/>
</dbReference>
<dbReference type="STRING" id="445961.IW15_22090"/>
<dbReference type="InterPro" id="IPR028218">
    <property type="entry name" value="Toxin-JAB1"/>
</dbReference>
<accession>A0A085ZZJ6</accession>
<proteinExistence type="predicted"/>